<feature type="region of interest" description="Disordered" evidence="9">
    <location>
        <begin position="1"/>
        <end position="36"/>
    </location>
</feature>
<evidence type="ECO:0000256" key="7">
    <source>
        <dbReference type="ARBA" id="ARBA00023137"/>
    </source>
</evidence>
<dbReference type="PANTHER" id="PTHR32309:SF13">
    <property type="entry name" value="FERRIC ENTEROBACTIN TRANSPORT PROTEIN FEPE"/>
    <property type="match status" value="1"/>
</dbReference>
<keyword evidence="7" id="KW-0829">Tyrosine-protein kinase</keyword>
<dbReference type="InterPro" id="IPR027417">
    <property type="entry name" value="P-loop_NTPase"/>
</dbReference>
<name>A0A2T3J2R6_9GAMM</name>
<evidence type="ECO:0000256" key="8">
    <source>
        <dbReference type="ARBA" id="ARBA00051245"/>
    </source>
</evidence>
<evidence type="ECO:0000313" key="12">
    <source>
        <dbReference type="Proteomes" id="UP000241222"/>
    </source>
</evidence>
<dbReference type="GO" id="GO:0004713">
    <property type="term" value="F:protein tyrosine kinase activity"/>
    <property type="evidence" value="ECO:0007669"/>
    <property type="project" value="TreeGrafter"/>
</dbReference>
<proteinExistence type="inferred from homology"/>
<keyword evidence="6" id="KW-0067">ATP-binding</keyword>
<comment type="caution">
    <text evidence="11">The sequence shown here is derived from an EMBL/GenBank/DDBJ whole genome shotgun (WGS) entry which is preliminary data.</text>
</comment>
<dbReference type="InterPro" id="IPR005702">
    <property type="entry name" value="Wzc-like_C"/>
</dbReference>
<gene>
    <name evidence="11" type="ORF">C9I99_00785</name>
</gene>
<feature type="compositionally biased region" description="Basic and acidic residues" evidence="9">
    <location>
        <begin position="7"/>
        <end position="25"/>
    </location>
</feature>
<sequence length="388" mass="43362">MSIIENAFDKDSGKTNNARRDDLSESRTNTSQHDDNSLLNKLAAYHERVGVNNKCIKSSTPQKSENIPRHIENISHDVSSKFIQEPTEKVIDSLEQRDKSLVSSEYRSGNEQLKENSYDNVLAKEESHTPSKSTEVKKRLPSEMLYIDLKAFKERGMVSHEDDQANPAITYEYRLVKHKILANIQQMATDELPNSNLLMVTSVNPGEGKTFSAVNMALSIASEKNHTILLVDANIHNPSLCDFLGVDNQIGLIDYLLGDVNDIGDVIYNTNILNLKILPAGAEHHLSNELLASVKMRDLSEELSHRYSDRVIIFDCPSLLGVVETVTVSKLVGQVVVVVQHSKTKLSDIEQVVSELDDELKIGFIVNKTIGGTYSRYGYGYDKKISKT</sequence>
<dbReference type="Gene3D" id="3.40.50.300">
    <property type="entry name" value="P-loop containing nucleotide triphosphate hydrolases"/>
    <property type="match status" value="1"/>
</dbReference>
<keyword evidence="3" id="KW-0808">Transferase</keyword>
<dbReference type="RefSeq" id="WP_107346944.1">
    <property type="nucleotide sequence ID" value="NZ_PYMH01000001.1"/>
</dbReference>
<dbReference type="SUPFAM" id="SSF52540">
    <property type="entry name" value="P-loop containing nucleoside triphosphate hydrolases"/>
    <property type="match status" value="1"/>
</dbReference>
<dbReference type="GO" id="GO:0005886">
    <property type="term" value="C:plasma membrane"/>
    <property type="evidence" value="ECO:0007669"/>
    <property type="project" value="TreeGrafter"/>
</dbReference>
<dbReference type="OrthoDB" id="9775724at2"/>
<evidence type="ECO:0000256" key="1">
    <source>
        <dbReference type="ARBA" id="ARBA00007316"/>
    </source>
</evidence>
<evidence type="ECO:0000256" key="6">
    <source>
        <dbReference type="ARBA" id="ARBA00022840"/>
    </source>
</evidence>
<comment type="catalytic activity">
    <reaction evidence="8">
        <text>L-tyrosyl-[protein] + ATP = O-phospho-L-tyrosyl-[protein] + ADP + H(+)</text>
        <dbReference type="Rhea" id="RHEA:10596"/>
        <dbReference type="Rhea" id="RHEA-COMP:10136"/>
        <dbReference type="Rhea" id="RHEA-COMP:20101"/>
        <dbReference type="ChEBI" id="CHEBI:15378"/>
        <dbReference type="ChEBI" id="CHEBI:30616"/>
        <dbReference type="ChEBI" id="CHEBI:46858"/>
        <dbReference type="ChEBI" id="CHEBI:61978"/>
        <dbReference type="ChEBI" id="CHEBI:456216"/>
        <dbReference type="EC" id="2.7.10.2"/>
    </reaction>
</comment>
<evidence type="ECO:0000259" key="10">
    <source>
        <dbReference type="Pfam" id="PF13614"/>
    </source>
</evidence>
<accession>A0A2T3J2R6</accession>
<keyword evidence="5" id="KW-0418">Kinase</keyword>
<dbReference type="InterPro" id="IPR050445">
    <property type="entry name" value="Bact_polysacc_biosynth/exp"/>
</dbReference>
<feature type="domain" description="AAA" evidence="10">
    <location>
        <begin position="205"/>
        <end position="356"/>
    </location>
</feature>
<dbReference type="Proteomes" id="UP000241222">
    <property type="component" value="Unassembled WGS sequence"/>
</dbReference>
<evidence type="ECO:0000313" key="11">
    <source>
        <dbReference type="EMBL" id="PSU35589.1"/>
    </source>
</evidence>
<dbReference type="AlphaFoldDB" id="A0A2T3J2R6"/>
<comment type="similarity">
    <text evidence="1">Belongs to the CpsD/CapB family.</text>
</comment>
<dbReference type="InterPro" id="IPR025669">
    <property type="entry name" value="AAA_dom"/>
</dbReference>
<organism evidence="11 12">
    <name type="scientific">Photobacterium lutimaris</name>
    <dbReference type="NCBI Taxonomy" id="388278"/>
    <lineage>
        <taxon>Bacteria</taxon>
        <taxon>Pseudomonadati</taxon>
        <taxon>Pseudomonadota</taxon>
        <taxon>Gammaproteobacteria</taxon>
        <taxon>Vibrionales</taxon>
        <taxon>Vibrionaceae</taxon>
        <taxon>Photobacterium</taxon>
    </lineage>
</organism>
<dbReference type="PANTHER" id="PTHR32309">
    <property type="entry name" value="TYROSINE-PROTEIN KINASE"/>
    <property type="match status" value="1"/>
</dbReference>
<keyword evidence="4" id="KW-0547">Nucleotide-binding</keyword>
<protein>
    <recommendedName>
        <fullName evidence="2">non-specific protein-tyrosine kinase</fullName>
        <ecNumber evidence="2">2.7.10.2</ecNumber>
    </recommendedName>
</protein>
<evidence type="ECO:0000256" key="4">
    <source>
        <dbReference type="ARBA" id="ARBA00022741"/>
    </source>
</evidence>
<dbReference type="Pfam" id="PF13614">
    <property type="entry name" value="AAA_31"/>
    <property type="match status" value="1"/>
</dbReference>
<reference evidence="11 12" key="1">
    <citation type="submission" date="2018-03" db="EMBL/GenBank/DDBJ databases">
        <title>Whole genome sequencing of Histamine producing bacteria.</title>
        <authorList>
            <person name="Butler K."/>
        </authorList>
    </citation>
    <scope>NUCLEOTIDE SEQUENCE [LARGE SCALE GENOMIC DNA]</scope>
    <source>
        <strain evidence="11 12">JCM 13586</strain>
    </source>
</reference>
<evidence type="ECO:0000256" key="2">
    <source>
        <dbReference type="ARBA" id="ARBA00011903"/>
    </source>
</evidence>
<evidence type="ECO:0000256" key="3">
    <source>
        <dbReference type="ARBA" id="ARBA00022679"/>
    </source>
</evidence>
<dbReference type="EMBL" id="PYMH01000001">
    <property type="protein sequence ID" value="PSU35589.1"/>
    <property type="molecule type" value="Genomic_DNA"/>
</dbReference>
<dbReference type="EC" id="2.7.10.2" evidence="2"/>
<dbReference type="CDD" id="cd05387">
    <property type="entry name" value="BY-kinase"/>
    <property type="match status" value="1"/>
</dbReference>
<evidence type="ECO:0000256" key="5">
    <source>
        <dbReference type="ARBA" id="ARBA00022777"/>
    </source>
</evidence>
<keyword evidence="12" id="KW-1185">Reference proteome</keyword>
<evidence type="ECO:0000256" key="9">
    <source>
        <dbReference type="SAM" id="MobiDB-lite"/>
    </source>
</evidence>